<sequence length="233" mass="25720">MTDIAPTTFLSHLKGLYPEKPSYTQNPWYAVAAIAFSASNRPDAVPLVLQYAFKDLDTLSAPDEDYMFVARKIRDAIFKSGMISGFPKAINALAALHVVTPEKYRDTGPLRDTTLSNAEVARQGQEFFDQTYGETASTVQPFLRAIYPDLEFYVTSFAYGYGYAFMKVTSPMETSFAMISALIATDTPRQIEWHLSGAVRNGATVGEVKAVRAISIEIAKAAGIVWKHDIPDL</sequence>
<accession>A0ACB8B808</accession>
<gene>
    <name evidence="1" type="ORF">BV22DRAFT_1039276</name>
</gene>
<evidence type="ECO:0000313" key="1">
    <source>
        <dbReference type="EMBL" id="KAH7920912.1"/>
    </source>
</evidence>
<name>A0ACB8B808_9AGAM</name>
<dbReference type="Proteomes" id="UP000790709">
    <property type="component" value="Unassembled WGS sequence"/>
</dbReference>
<keyword evidence="2" id="KW-1185">Reference proteome</keyword>
<dbReference type="EMBL" id="MU266552">
    <property type="protein sequence ID" value="KAH7920912.1"/>
    <property type="molecule type" value="Genomic_DNA"/>
</dbReference>
<evidence type="ECO:0000313" key="2">
    <source>
        <dbReference type="Proteomes" id="UP000790709"/>
    </source>
</evidence>
<reference evidence="1" key="1">
    <citation type="journal article" date="2021" name="New Phytol.">
        <title>Evolutionary innovations through gain and loss of genes in the ectomycorrhizal Boletales.</title>
        <authorList>
            <person name="Wu G."/>
            <person name="Miyauchi S."/>
            <person name="Morin E."/>
            <person name="Kuo A."/>
            <person name="Drula E."/>
            <person name="Varga T."/>
            <person name="Kohler A."/>
            <person name="Feng B."/>
            <person name="Cao Y."/>
            <person name="Lipzen A."/>
            <person name="Daum C."/>
            <person name="Hundley H."/>
            <person name="Pangilinan J."/>
            <person name="Johnson J."/>
            <person name="Barry K."/>
            <person name="LaButti K."/>
            <person name="Ng V."/>
            <person name="Ahrendt S."/>
            <person name="Min B."/>
            <person name="Choi I.G."/>
            <person name="Park H."/>
            <person name="Plett J.M."/>
            <person name="Magnuson J."/>
            <person name="Spatafora J.W."/>
            <person name="Nagy L.G."/>
            <person name="Henrissat B."/>
            <person name="Grigoriev I.V."/>
            <person name="Yang Z.L."/>
            <person name="Xu J."/>
            <person name="Martin F.M."/>
        </authorList>
    </citation>
    <scope>NUCLEOTIDE SEQUENCE</scope>
    <source>
        <strain evidence="1">KUC20120723A-06</strain>
    </source>
</reference>
<protein>
    <submittedName>
        <fullName evidence="1">Uncharacterized protein</fullName>
    </submittedName>
</protein>
<proteinExistence type="predicted"/>
<organism evidence="1 2">
    <name type="scientific">Leucogyrophana mollusca</name>
    <dbReference type="NCBI Taxonomy" id="85980"/>
    <lineage>
        <taxon>Eukaryota</taxon>
        <taxon>Fungi</taxon>
        <taxon>Dikarya</taxon>
        <taxon>Basidiomycota</taxon>
        <taxon>Agaricomycotina</taxon>
        <taxon>Agaricomycetes</taxon>
        <taxon>Agaricomycetidae</taxon>
        <taxon>Boletales</taxon>
        <taxon>Boletales incertae sedis</taxon>
        <taxon>Leucogyrophana</taxon>
    </lineage>
</organism>
<comment type="caution">
    <text evidence="1">The sequence shown here is derived from an EMBL/GenBank/DDBJ whole genome shotgun (WGS) entry which is preliminary data.</text>
</comment>